<dbReference type="STRING" id="879819.A0A0J0XNU6"/>
<dbReference type="InterPro" id="IPR039852">
    <property type="entry name" value="CAND1/CAND2"/>
</dbReference>
<dbReference type="EMBL" id="KQ087201">
    <property type="protein sequence ID" value="KLT42806.1"/>
    <property type="molecule type" value="Genomic_DNA"/>
</dbReference>
<protein>
    <submittedName>
        <fullName evidence="7">Putative TIP120-family protein TIP120B</fullName>
    </submittedName>
</protein>
<evidence type="ECO:0000256" key="4">
    <source>
        <dbReference type="SAM" id="Coils"/>
    </source>
</evidence>
<evidence type="ECO:0000313" key="8">
    <source>
        <dbReference type="Proteomes" id="UP000053611"/>
    </source>
</evidence>
<feature type="domain" description="TATA-binding protein interacting (TIP20)" evidence="6">
    <location>
        <begin position="1083"/>
        <end position="1245"/>
    </location>
</feature>
<dbReference type="Pfam" id="PF25782">
    <property type="entry name" value="TPR_CAND1"/>
    <property type="match status" value="1"/>
</dbReference>
<name>A0A0J0XNU6_9TREE</name>
<keyword evidence="3" id="KW-0833">Ubl conjugation pathway</keyword>
<dbReference type="InterPro" id="IPR011989">
    <property type="entry name" value="ARM-like"/>
</dbReference>
<dbReference type="GeneID" id="28981937"/>
<dbReference type="Gene3D" id="1.25.10.10">
    <property type="entry name" value="Leucine-rich Repeat Variant"/>
    <property type="match status" value="1"/>
</dbReference>
<keyword evidence="4" id="KW-0175">Coiled coil</keyword>
<evidence type="ECO:0000313" key="7">
    <source>
        <dbReference type="EMBL" id="KLT42806.1"/>
    </source>
</evidence>
<comment type="similarity">
    <text evidence="1">Belongs to the CAND family.</text>
</comment>
<dbReference type="AlphaFoldDB" id="A0A0J0XNU6"/>
<dbReference type="PANTHER" id="PTHR12696">
    <property type="entry name" value="TIP120"/>
    <property type="match status" value="1"/>
</dbReference>
<dbReference type="Pfam" id="PF08623">
    <property type="entry name" value="TIP120"/>
    <property type="match status" value="1"/>
</dbReference>
<evidence type="ECO:0000256" key="2">
    <source>
        <dbReference type="ARBA" id="ARBA00022737"/>
    </source>
</evidence>
<dbReference type="InterPro" id="IPR013932">
    <property type="entry name" value="TATA-bd_TIP120"/>
</dbReference>
<dbReference type="InterPro" id="IPR016024">
    <property type="entry name" value="ARM-type_fold"/>
</dbReference>
<keyword evidence="8" id="KW-1185">Reference proteome</keyword>
<organism evidence="7 8">
    <name type="scientific">Cutaneotrichosporon oleaginosum</name>
    <dbReference type="NCBI Taxonomy" id="879819"/>
    <lineage>
        <taxon>Eukaryota</taxon>
        <taxon>Fungi</taxon>
        <taxon>Dikarya</taxon>
        <taxon>Basidiomycota</taxon>
        <taxon>Agaricomycotina</taxon>
        <taxon>Tremellomycetes</taxon>
        <taxon>Trichosporonales</taxon>
        <taxon>Trichosporonaceae</taxon>
        <taxon>Cutaneotrichosporon</taxon>
    </lineage>
</organism>
<dbReference type="Proteomes" id="UP000053611">
    <property type="component" value="Unassembled WGS sequence"/>
</dbReference>
<reference evidence="7 8" key="1">
    <citation type="submission" date="2015-03" db="EMBL/GenBank/DDBJ databases">
        <title>Genomics and transcriptomics of the oil-accumulating basidiomycete yeast T. oleaginosus allow insights into substrate utilization and the diverse evolutionary trajectories of mating systems in fungi.</title>
        <authorList>
            <consortium name="DOE Joint Genome Institute"/>
            <person name="Kourist R."/>
            <person name="Kracht O."/>
            <person name="Bracharz F."/>
            <person name="Lipzen A."/>
            <person name="Nolan M."/>
            <person name="Ohm R."/>
            <person name="Grigoriev I."/>
            <person name="Sun S."/>
            <person name="Heitman J."/>
            <person name="Bruck T."/>
            <person name="Nowrousian M."/>
        </authorList>
    </citation>
    <scope>NUCLEOTIDE SEQUENCE [LARGE SCALE GENOMIC DNA]</scope>
    <source>
        <strain evidence="7 8">IBC0246</strain>
    </source>
</reference>
<sequence length="1260" mass="137926">MTTRQALTAMLPSLQDKFKSTDLDLRVIGLTDLNKELERIIALNNASSRQSGKGPEPYAAEAAEKTLTESVLALLYDEISEVKNAAVRSLANMASRARPTYLRQIITTLTDGIDQTGAREVNEENRDISCMALKSVVASMSTDGEATVLCLSTVLTTIRNNVTHANANPQLASELLQILTDVYQRFPLAIAQSKELQALSVELLKEVFTYPKLSVRKRAVPPLAAFISVCPGQFDAFKDDMSKGFTKGGASAKAWVAAVSGLAKTPSSPEVGALVANNGLADIIMEQTDNLEDTEAVEGALTALEVLLSRCPKEMSGSVSPILNRCMELVKYDPNYVDFDDDEDVDMDDDAFDDDEDEFDQGEYTDDEDDSWKVRRGAAKVLEALINTRSDLLAEFYRIVALPLIARFNEREESVRLEVLEAFEALLRQTVNTRPNDRYGSAPNKRKRPSNDGMDQDGENSPVVALQEIRPQLVKATLKQASAKTVNARQQSFILLRGLVEALEGGLDNEADAICNSSAAALRSSDSTTSSFTIAVLTFLTSFFNHHVGRSYASHLDELTKLVVRCMRDKQQRVNFEAFAAASALAGSIRPLHRGAASPLRQGFDGPVKEIFRATTSVLGDNSVDGDVRERALITLGDLLLHEGDALSDRLGEALPLISARLDSENTAATAVEVAGQVAACPLCSGPAFNQWLLDILSRVILYIRRNKNSVSKVNEFTTIQSILLRLGGSLPEGVASDVIVELTPFLDQASALEIIANVLASQPATRATVEKHVLPHIMVAIKTANTAATIDALVQFFGAYVDGDVDCSLRLVPQLVLNVAQDKTLAGASLGTTAAFSTTAKCIGTVVYHSERNLAGILVTFENSLKSSRALPTDVYLALLSIGEIGRLNDLTVNAELLQRIIRFFRHDNEDIRSAAAFAAGNMAVGAPDTYLPVLVRDIEVVQDQAIRLLLLYSLKEVIMHSSTGQLEKLADYFWNPLFGQETAQDYDGIRNIKAACIGKLTIADSARFVPQLQNMLSGDAQQRALLAASLRYTFIDTSAAYTEMIAPLVGDFLSLMNDAEPVVRRLAVAALNAAAQNKPSLISDKLSTLQPFLYKETEIKEELQRYVQMGPWKVLEDDGLENRKTAYETMYTLLATCFAKIDLPSFTDRVLAALRDVNEIKVLGLMLLLRLAELAPAIVKPHLDGVVEALRAIMKDLEVKEDTIKQDLQRKEEIQRSTMRTITPLFHMTSAAQAPAFHAYVASLLKSDQWKEFREYQG</sequence>
<proteinExistence type="inferred from homology"/>
<evidence type="ECO:0000259" key="6">
    <source>
        <dbReference type="Pfam" id="PF08623"/>
    </source>
</evidence>
<feature type="coiled-coil region" evidence="4">
    <location>
        <begin position="1189"/>
        <end position="1216"/>
    </location>
</feature>
<accession>A0A0J0XNU6</accession>
<keyword evidence="2" id="KW-0677">Repeat</keyword>
<dbReference type="GO" id="GO:0010265">
    <property type="term" value="P:SCF complex assembly"/>
    <property type="evidence" value="ECO:0007669"/>
    <property type="project" value="InterPro"/>
</dbReference>
<evidence type="ECO:0000256" key="3">
    <source>
        <dbReference type="ARBA" id="ARBA00022786"/>
    </source>
</evidence>
<evidence type="ECO:0000256" key="1">
    <source>
        <dbReference type="ARBA" id="ARBA00007657"/>
    </source>
</evidence>
<gene>
    <name evidence="7" type="ORF">CC85DRAFT_273721</name>
</gene>
<feature type="region of interest" description="Disordered" evidence="5">
    <location>
        <begin position="345"/>
        <end position="370"/>
    </location>
</feature>
<evidence type="ECO:0000256" key="5">
    <source>
        <dbReference type="SAM" id="MobiDB-lite"/>
    </source>
</evidence>
<dbReference type="RefSeq" id="XP_018279297.1">
    <property type="nucleotide sequence ID" value="XM_018421334.1"/>
</dbReference>
<dbReference type="OrthoDB" id="6260732at2759"/>
<feature type="region of interest" description="Disordered" evidence="5">
    <location>
        <begin position="434"/>
        <end position="460"/>
    </location>
</feature>
<dbReference type="SUPFAM" id="SSF48371">
    <property type="entry name" value="ARM repeat"/>
    <property type="match status" value="1"/>
</dbReference>